<feature type="coiled-coil region" evidence="1">
    <location>
        <begin position="16"/>
        <end position="50"/>
    </location>
</feature>
<evidence type="ECO:0008006" key="4">
    <source>
        <dbReference type="Google" id="ProtNLM"/>
    </source>
</evidence>
<dbReference type="OrthoDB" id="6140830at2759"/>
<dbReference type="AlphaFoldDB" id="A0A6J8C8I3"/>
<dbReference type="SUPFAM" id="SSF63825">
    <property type="entry name" value="YWTD domain"/>
    <property type="match status" value="1"/>
</dbReference>
<keyword evidence="3" id="KW-1185">Reference proteome</keyword>
<evidence type="ECO:0000313" key="3">
    <source>
        <dbReference type="Proteomes" id="UP000507470"/>
    </source>
</evidence>
<dbReference type="InterPro" id="IPR011042">
    <property type="entry name" value="6-blade_b-propeller_TolB-like"/>
</dbReference>
<dbReference type="EMBL" id="CACVKT020005048">
    <property type="protein sequence ID" value="CAC5392725.1"/>
    <property type="molecule type" value="Genomic_DNA"/>
</dbReference>
<accession>A0A6J8C8I3</accession>
<protein>
    <recommendedName>
        <fullName evidence="4">TRIM2_3</fullName>
    </recommendedName>
</protein>
<reference evidence="2 3" key="1">
    <citation type="submission" date="2020-06" db="EMBL/GenBank/DDBJ databases">
        <authorList>
            <person name="Li R."/>
            <person name="Bekaert M."/>
        </authorList>
    </citation>
    <scope>NUCLEOTIDE SEQUENCE [LARGE SCALE GENOMIC DNA]</scope>
    <source>
        <strain evidence="3">wild</strain>
    </source>
</reference>
<proteinExistence type="predicted"/>
<sequence>MSPFFSVLENNIIDIIEELEDIIKDRENNKLEIEQQKIEILDTVKDLENALMLSLTRPFDIAVIGNDKLALGFPWSTRKRIEMINATNNRSEHEIFFKNKCFGISYDKGRLFAIAKNEGILIMDLCGQLWSFLPIEGEGIFYIHVKNDRLYCSDNCNDTVQCYDMKGCALWTYKHSNLRSPMSISSNENPIFIAGCKSNIIVSTNMNGIIAKVICNRNHGIKDPTSVYFEKHHLLMCNGKNAQAFLYKEN</sequence>
<organism evidence="2 3">
    <name type="scientific">Mytilus coruscus</name>
    <name type="common">Sea mussel</name>
    <dbReference type="NCBI Taxonomy" id="42192"/>
    <lineage>
        <taxon>Eukaryota</taxon>
        <taxon>Metazoa</taxon>
        <taxon>Spiralia</taxon>
        <taxon>Lophotrochozoa</taxon>
        <taxon>Mollusca</taxon>
        <taxon>Bivalvia</taxon>
        <taxon>Autobranchia</taxon>
        <taxon>Pteriomorphia</taxon>
        <taxon>Mytilida</taxon>
        <taxon>Mytiloidea</taxon>
        <taxon>Mytilidae</taxon>
        <taxon>Mytilinae</taxon>
        <taxon>Mytilus</taxon>
    </lineage>
</organism>
<dbReference type="Gene3D" id="2.120.10.30">
    <property type="entry name" value="TolB, C-terminal domain"/>
    <property type="match status" value="1"/>
</dbReference>
<name>A0A6J8C8I3_MYTCO</name>
<dbReference type="Proteomes" id="UP000507470">
    <property type="component" value="Unassembled WGS sequence"/>
</dbReference>
<evidence type="ECO:0000256" key="1">
    <source>
        <dbReference type="SAM" id="Coils"/>
    </source>
</evidence>
<keyword evidence="1" id="KW-0175">Coiled coil</keyword>
<evidence type="ECO:0000313" key="2">
    <source>
        <dbReference type="EMBL" id="CAC5392725.1"/>
    </source>
</evidence>
<gene>
    <name evidence="2" type="ORF">MCOR_27643</name>
</gene>